<dbReference type="GO" id="GO:0005634">
    <property type="term" value="C:nucleus"/>
    <property type="evidence" value="ECO:0007669"/>
    <property type="project" value="UniProtKB-SubCell"/>
</dbReference>
<dbReference type="EMBL" id="ML120379">
    <property type="protein sequence ID" value="RPB00512.1"/>
    <property type="molecule type" value="Genomic_DNA"/>
</dbReference>
<feature type="domain" description="Xylanolytic transcriptional activator regulatory" evidence="7">
    <location>
        <begin position="215"/>
        <end position="317"/>
    </location>
</feature>
<comment type="subcellular location">
    <subcellularLocation>
        <location evidence="1">Nucleus</location>
    </subcellularLocation>
</comment>
<keyword evidence="2" id="KW-0479">Metal-binding</keyword>
<dbReference type="GO" id="GO:0006351">
    <property type="term" value="P:DNA-templated transcription"/>
    <property type="evidence" value="ECO:0007669"/>
    <property type="project" value="InterPro"/>
</dbReference>
<dbReference type="CDD" id="cd12148">
    <property type="entry name" value="fungal_TF_MHR"/>
    <property type="match status" value="1"/>
</dbReference>
<dbReference type="PANTHER" id="PTHR47338:SF23">
    <property type="entry name" value="ZN(II)2CYS6 TRANSCRIPTION FACTOR (EUROFUNG)"/>
    <property type="match status" value="1"/>
</dbReference>
<feature type="region of interest" description="Disordered" evidence="6">
    <location>
        <begin position="339"/>
        <end position="369"/>
    </location>
</feature>
<dbReference type="InterPro" id="IPR007219">
    <property type="entry name" value="XnlR_reg_dom"/>
</dbReference>
<dbReference type="Proteomes" id="UP000276215">
    <property type="component" value="Unassembled WGS sequence"/>
</dbReference>
<evidence type="ECO:0000256" key="4">
    <source>
        <dbReference type="ARBA" id="ARBA00023163"/>
    </source>
</evidence>
<keyword evidence="5" id="KW-0539">Nucleus</keyword>
<evidence type="ECO:0000259" key="7">
    <source>
        <dbReference type="Pfam" id="PF04082"/>
    </source>
</evidence>
<dbReference type="AlphaFoldDB" id="A0A3N4JUK7"/>
<dbReference type="OrthoDB" id="4456959at2759"/>
<evidence type="ECO:0000256" key="5">
    <source>
        <dbReference type="ARBA" id="ARBA00023242"/>
    </source>
</evidence>
<keyword evidence="3" id="KW-0805">Transcription regulation</keyword>
<dbReference type="InterPro" id="IPR036864">
    <property type="entry name" value="Zn2-C6_fun-type_DNA-bd_sf"/>
</dbReference>
<feature type="region of interest" description="Disordered" evidence="6">
    <location>
        <begin position="129"/>
        <end position="179"/>
    </location>
</feature>
<sequence length="509" mass="55722">MGVVISRWCYGRCQSCHKKKAKCSCEQRYPHCARMVLKLKTTDIECQYDESRSCPGAKAGVIKNLSQRLDSLEKMFLGQALAARQLPSAIKELNPALAGGVEVLSEGLGAEVEGGLRGEINGLKHNLLNAERNGSNGNTNTDTTPTNLTSTSQTNNATAPATAPNPPSPIPVGSDLPPPDLMNSLSASLLNDAWRMVRERYLRVSRQTVILASMEEFSVENLQALVIIAFDTICSVRGPKSRAIVDSMTRTVGHLQLSFGDEEEGGRLGNGRRGGQRLIHRMAFLGPPKSWTEGEERRRVFWNVFLLDRFCSVATGRRLPGEGAFWESETPVKTRYFGISDPTPPGSRHHHRDPFPPAPPTNSTTPSEEEALSGFAYCIEATESLSQVTRFLLQHIEDLRVSGELDLRLREASVVNDRMDPNSALAHTTHNTSVVSLHQGIAYRSSGWRNSAIKLPSETLANTRLFAAAETTNNNTGISPTGTIAVLLAHATFYATPLRAEFITALQYK</sequence>
<reference evidence="8 9" key="1">
    <citation type="journal article" date="2018" name="Nat. Ecol. Evol.">
        <title>Pezizomycetes genomes reveal the molecular basis of ectomycorrhizal truffle lifestyle.</title>
        <authorList>
            <person name="Murat C."/>
            <person name="Payen T."/>
            <person name="Noel B."/>
            <person name="Kuo A."/>
            <person name="Morin E."/>
            <person name="Chen J."/>
            <person name="Kohler A."/>
            <person name="Krizsan K."/>
            <person name="Balestrini R."/>
            <person name="Da Silva C."/>
            <person name="Montanini B."/>
            <person name="Hainaut M."/>
            <person name="Levati E."/>
            <person name="Barry K.W."/>
            <person name="Belfiori B."/>
            <person name="Cichocki N."/>
            <person name="Clum A."/>
            <person name="Dockter R.B."/>
            <person name="Fauchery L."/>
            <person name="Guy J."/>
            <person name="Iotti M."/>
            <person name="Le Tacon F."/>
            <person name="Lindquist E.A."/>
            <person name="Lipzen A."/>
            <person name="Malagnac F."/>
            <person name="Mello A."/>
            <person name="Molinier V."/>
            <person name="Miyauchi S."/>
            <person name="Poulain J."/>
            <person name="Riccioni C."/>
            <person name="Rubini A."/>
            <person name="Sitrit Y."/>
            <person name="Splivallo R."/>
            <person name="Traeger S."/>
            <person name="Wang M."/>
            <person name="Zifcakova L."/>
            <person name="Wipf D."/>
            <person name="Zambonelli A."/>
            <person name="Paolocci F."/>
            <person name="Nowrousian M."/>
            <person name="Ottonello S."/>
            <person name="Baldrian P."/>
            <person name="Spatafora J.W."/>
            <person name="Henrissat B."/>
            <person name="Nagy L.G."/>
            <person name="Aury J.M."/>
            <person name="Wincker P."/>
            <person name="Grigoriev I.V."/>
            <person name="Bonfante P."/>
            <person name="Martin F.M."/>
        </authorList>
    </citation>
    <scope>NUCLEOTIDE SEQUENCE [LARGE SCALE GENOMIC DNA]</scope>
    <source>
        <strain evidence="8 9">120613-1</strain>
    </source>
</reference>
<evidence type="ECO:0000313" key="8">
    <source>
        <dbReference type="EMBL" id="RPB00512.1"/>
    </source>
</evidence>
<dbReference type="PANTHER" id="PTHR47338">
    <property type="entry name" value="ZN(II)2CYS6 TRANSCRIPTION FACTOR (EUROFUNG)-RELATED"/>
    <property type="match status" value="1"/>
</dbReference>
<dbReference type="InterPro" id="IPR050815">
    <property type="entry name" value="TF_fung"/>
</dbReference>
<evidence type="ECO:0000256" key="1">
    <source>
        <dbReference type="ARBA" id="ARBA00004123"/>
    </source>
</evidence>
<evidence type="ECO:0000256" key="3">
    <source>
        <dbReference type="ARBA" id="ARBA00023015"/>
    </source>
</evidence>
<evidence type="ECO:0000313" key="9">
    <source>
        <dbReference type="Proteomes" id="UP000276215"/>
    </source>
</evidence>
<dbReference type="Pfam" id="PF04082">
    <property type="entry name" value="Fungal_trans"/>
    <property type="match status" value="1"/>
</dbReference>
<organism evidence="8 9">
    <name type="scientific">Choiromyces venosus 120613-1</name>
    <dbReference type="NCBI Taxonomy" id="1336337"/>
    <lineage>
        <taxon>Eukaryota</taxon>
        <taxon>Fungi</taxon>
        <taxon>Dikarya</taxon>
        <taxon>Ascomycota</taxon>
        <taxon>Pezizomycotina</taxon>
        <taxon>Pezizomycetes</taxon>
        <taxon>Pezizales</taxon>
        <taxon>Tuberaceae</taxon>
        <taxon>Choiromyces</taxon>
    </lineage>
</organism>
<evidence type="ECO:0000256" key="2">
    <source>
        <dbReference type="ARBA" id="ARBA00022723"/>
    </source>
</evidence>
<keyword evidence="9" id="KW-1185">Reference proteome</keyword>
<dbReference type="GO" id="GO:0008270">
    <property type="term" value="F:zinc ion binding"/>
    <property type="evidence" value="ECO:0007669"/>
    <property type="project" value="InterPro"/>
</dbReference>
<accession>A0A3N4JUK7</accession>
<gene>
    <name evidence="8" type="ORF">L873DRAFT_1827594</name>
</gene>
<name>A0A3N4JUK7_9PEZI</name>
<dbReference type="GO" id="GO:0003677">
    <property type="term" value="F:DNA binding"/>
    <property type="evidence" value="ECO:0007669"/>
    <property type="project" value="InterPro"/>
</dbReference>
<protein>
    <recommendedName>
        <fullName evidence="7">Xylanolytic transcriptional activator regulatory domain-containing protein</fullName>
    </recommendedName>
</protein>
<evidence type="ECO:0000256" key="6">
    <source>
        <dbReference type="SAM" id="MobiDB-lite"/>
    </source>
</evidence>
<dbReference type="GO" id="GO:0000981">
    <property type="term" value="F:DNA-binding transcription factor activity, RNA polymerase II-specific"/>
    <property type="evidence" value="ECO:0007669"/>
    <property type="project" value="InterPro"/>
</dbReference>
<proteinExistence type="predicted"/>
<feature type="compositionally biased region" description="Pro residues" evidence="6">
    <location>
        <begin position="163"/>
        <end position="179"/>
    </location>
</feature>
<dbReference type="Gene3D" id="4.10.240.10">
    <property type="entry name" value="Zn(2)-C6 fungal-type DNA-binding domain"/>
    <property type="match status" value="1"/>
</dbReference>
<keyword evidence="4" id="KW-0804">Transcription</keyword>
<feature type="compositionally biased region" description="Low complexity" evidence="6">
    <location>
        <begin position="135"/>
        <end position="162"/>
    </location>
</feature>
<dbReference type="STRING" id="1336337.A0A3N4JUK7"/>